<evidence type="ECO:0000256" key="4">
    <source>
        <dbReference type="ARBA" id="ARBA00022496"/>
    </source>
</evidence>
<keyword evidence="4" id="KW-0410">Iron transport</keyword>
<dbReference type="InterPro" id="IPR000531">
    <property type="entry name" value="Beta-barrel_TonB"/>
</dbReference>
<evidence type="ECO:0000256" key="10">
    <source>
        <dbReference type="ARBA" id="ARBA00023237"/>
    </source>
</evidence>
<keyword evidence="2 11" id="KW-0813">Transport</keyword>
<comment type="subcellular location">
    <subcellularLocation>
        <location evidence="1 11">Cell outer membrane</location>
        <topology evidence="1 11">Multi-pass membrane protein</topology>
    </subcellularLocation>
</comment>
<protein>
    <submittedName>
        <fullName evidence="16">SusC/RagA family TonB-linked outer membrane protein</fullName>
    </submittedName>
</protein>
<keyword evidence="7" id="KW-0406">Ion transport</keyword>
<dbReference type="NCBIfam" id="TIGR04057">
    <property type="entry name" value="SusC_RagA_signa"/>
    <property type="match status" value="1"/>
</dbReference>
<reference evidence="16 17" key="1">
    <citation type="submission" date="2019-05" db="EMBL/GenBank/DDBJ databases">
        <title>Tamlana fucoidanivorans sp. nov., isolated from the surface of algae collected from Fujian province in China.</title>
        <authorList>
            <person name="Li J."/>
        </authorList>
    </citation>
    <scope>NUCLEOTIDE SEQUENCE [LARGE SCALE GENOMIC DNA]</scope>
    <source>
        <strain evidence="16 17">CW2-9</strain>
    </source>
</reference>
<feature type="domain" description="TonB-dependent receptor-like beta-barrel" evidence="14">
    <location>
        <begin position="419"/>
        <end position="886"/>
    </location>
</feature>
<dbReference type="Gene3D" id="2.60.40.1120">
    <property type="entry name" value="Carboxypeptidase-like, regulatory domain"/>
    <property type="match status" value="1"/>
</dbReference>
<sequence length="1035" mass="112431">MKQNLQTLFLFSFLLLTVQFSFGQEKEIKGTVTSKSDGFPLPGVNVTVQGTTNGAQTDFDGNYTLTVNVGDVLHFSYLGMTSVDVTVGASNTIDVMLEEDAEQLNEVVVTALGIKKERKTLTYSAQDVKGDDLTKVKQVNPINSLSGKSAGLTITRSSSGAGGATKVVLRGNSSTTNNDPLYVIDGVPMLNNGNGQNGETPGTNIFGSQTGNRDGGDITSLINPDDVESMTVLKGASAAALYGSQGANGVILINTKSGKEGKLSVNFNSTFTVDNVVSLPKLQTEYQSNSVGQPIDENGNVSDPKSWGTKASGLSNTVDDFFETGITTINSLSLSAGNKKAQTYFSYANTSATGVMPENRLNRNVLNLRETASFLNEKINVSANITLSDQRIWNRPGNGLYSNPLTGLYLNPVGIDLNNYKNFEYFNTATNMMDQYATSFDENIQQNPYWLIYRNPSKDIVQRALASVSVKYQITDAFALQSRGSYDKSFFTYDKRLYAGSDPTFVPNTGRYQLEKTENTQQYLDLIATYNRAISEDFDFGLTLGTSLTKYKIGDQISLDSGPEGLKFPNEFTIANFESSNGIMQQVGNREVQSVFGAANIGYKGMLFLDITGRTDWSSTLVNTDSKSFFYPSVGLTNIITETFKMPESVSFAKVRLSYAEVGKDIPVYATVPRRTIGTTNSGGTIGSANQATFAPREGETLKPERQKSFEIGTEWRFLGNRLGIDFTYYDSSTENQIFYIDAQPNIEGYVQNIVNAGEISNKGIELVLNGKPIVNDNFKWNTALNFAQNTNKVVSVHPSLENGEAILTAPGVNGYGYSLVEGEDFGSIKGRSVVRNENGLPVVTDDGNGNLTIEATEFQTIAHAQPDFTLGWNNSFDIKNFTINFLVDGKFGGNVVSVTEAVNDFYGVSQATADARNNNGGLINVVTTDGNATTMTAQDYYTKTAGRAGLLGEYVYDATNVSLRELSIGYTLPKFSDFFESIKLSLIANNLFFIYKDAPFDPNIASSTGIGLQGVDIYGQPSTRSIGLNINVNF</sequence>
<evidence type="ECO:0000256" key="2">
    <source>
        <dbReference type="ARBA" id="ARBA00022448"/>
    </source>
</evidence>
<comment type="similarity">
    <text evidence="11 12">Belongs to the TonB-dependent receptor family.</text>
</comment>
<dbReference type="NCBIfam" id="TIGR04056">
    <property type="entry name" value="OMP_RagA_SusC"/>
    <property type="match status" value="1"/>
</dbReference>
<keyword evidence="9 11" id="KW-0472">Membrane</keyword>
<evidence type="ECO:0000256" key="11">
    <source>
        <dbReference type="PROSITE-ProRule" id="PRU01360"/>
    </source>
</evidence>
<evidence type="ECO:0000259" key="15">
    <source>
        <dbReference type="Pfam" id="PF07715"/>
    </source>
</evidence>
<evidence type="ECO:0000256" key="1">
    <source>
        <dbReference type="ARBA" id="ARBA00004571"/>
    </source>
</evidence>
<dbReference type="Pfam" id="PF07715">
    <property type="entry name" value="Plug"/>
    <property type="match status" value="1"/>
</dbReference>
<keyword evidence="5 11" id="KW-0812">Transmembrane</keyword>
<dbReference type="Proteomes" id="UP000308713">
    <property type="component" value="Unassembled WGS sequence"/>
</dbReference>
<dbReference type="PANTHER" id="PTHR32552">
    <property type="entry name" value="FERRICHROME IRON RECEPTOR-RELATED"/>
    <property type="match status" value="1"/>
</dbReference>
<accession>A0A5C4SP56</accession>
<dbReference type="SUPFAM" id="SSF56935">
    <property type="entry name" value="Porins"/>
    <property type="match status" value="1"/>
</dbReference>
<evidence type="ECO:0000256" key="3">
    <source>
        <dbReference type="ARBA" id="ARBA00022452"/>
    </source>
</evidence>
<dbReference type="InterPro" id="IPR039426">
    <property type="entry name" value="TonB-dep_rcpt-like"/>
</dbReference>
<dbReference type="AlphaFoldDB" id="A0A5C4SP56"/>
<evidence type="ECO:0000256" key="6">
    <source>
        <dbReference type="ARBA" id="ARBA00023004"/>
    </source>
</evidence>
<evidence type="ECO:0000313" key="16">
    <source>
        <dbReference type="EMBL" id="TNJ45262.1"/>
    </source>
</evidence>
<keyword evidence="13" id="KW-0732">Signal</keyword>
<evidence type="ECO:0000256" key="7">
    <source>
        <dbReference type="ARBA" id="ARBA00023065"/>
    </source>
</evidence>
<evidence type="ECO:0000256" key="5">
    <source>
        <dbReference type="ARBA" id="ARBA00022692"/>
    </source>
</evidence>
<evidence type="ECO:0000256" key="13">
    <source>
        <dbReference type="SAM" id="SignalP"/>
    </source>
</evidence>
<dbReference type="InterPro" id="IPR037066">
    <property type="entry name" value="Plug_dom_sf"/>
</dbReference>
<keyword evidence="17" id="KW-1185">Reference proteome</keyword>
<proteinExistence type="inferred from homology"/>
<evidence type="ECO:0000256" key="12">
    <source>
        <dbReference type="RuleBase" id="RU003357"/>
    </source>
</evidence>
<evidence type="ECO:0000256" key="8">
    <source>
        <dbReference type="ARBA" id="ARBA00023077"/>
    </source>
</evidence>
<dbReference type="Gene3D" id="2.170.130.10">
    <property type="entry name" value="TonB-dependent receptor, plug domain"/>
    <property type="match status" value="1"/>
</dbReference>
<dbReference type="InterPro" id="IPR023996">
    <property type="entry name" value="TonB-dep_OMP_SusC/RagA"/>
</dbReference>
<dbReference type="SUPFAM" id="SSF49464">
    <property type="entry name" value="Carboxypeptidase regulatory domain-like"/>
    <property type="match status" value="1"/>
</dbReference>
<dbReference type="EMBL" id="VDCS01000005">
    <property type="protein sequence ID" value="TNJ45262.1"/>
    <property type="molecule type" value="Genomic_DNA"/>
</dbReference>
<feature type="domain" description="TonB-dependent receptor plug" evidence="15">
    <location>
        <begin position="119"/>
        <end position="250"/>
    </location>
</feature>
<dbReference type="Pfam" id="PF13715">
    <property type="entry name" value="CarbopepD_reg_2"/>
    <property type="match status" value="1"/>
</dbReference>
<dbReference type="GO" id="GO:0009279">
    <property type="term" value="C:cell outer membrane"/>
    <property type="evidence" value="ECO:0007669"/>
    <property type="project" value="UniProtKB-SubCell"/>
</dbReference>
<feature type="signal peptide" evidence="13">
    <location>
        <begin position="1"/>
        <end position="23"/>
    </location>
</feature>
<dbReference type="RefSeq" id="WP_139695731.1">
    <property type="nucleotide sequence ID" value="NZ_CP074074.1"/>
</dbReference>
<dbReference type="InterPro" id="IPR036942">
    <property type="entry name" value="Beta-barrel_TonB_sf"/>
</dbReference>
<dbReference type="PANTHER" id="PTHR32552:SF81">
    <property type="entry name" value="TONB-DEPENDENT OUTER MEMBRANE RECEPTOR"/>
    <property type="match status" value="1"/>
</dbReference>
<keyword evidence="10 11" id="KW-0998">Cell outer membrane</keyword>
<comment type="caution">
    <text evidence="16">The sequence shown here is derived from an EMBL/GenBank/DDBJ whole genome shotgun (WGS) entry which is preliminary data.</text>
</comment>
<keyword evidence="6" id="KW-0408">Iron</keyword>
<dbReference type="InterPro" id="IPR023997">
    <property type="entry name" value="TonB-dep_OMP_SusC/RagA_CS"/>
</dbReference>
<evidence type="ECO:0000313" key="17">
    <source>
        <dbReference type="Proteomes" id="UP000308713"/>
    </source>
</evidence>
<dbReference type="PROSITE" id="PS52016">
    <property type="entry name" value="TONB_DEPENDENT_REC_3"/>
    <property type="match status" value="1"/>
</dbReference>
<feature type="chain" id="PRO_5022879700" evidence="13">
    <location>
        <begin position="24"/>
        <end position="1035"/>
    </location>
</feature>
<keyword evidence="3 11" id="KW-1134">Transmembrane beta strand</keyword>
<evidence type="ECO:0000256" key="9">
    <source>
        <dbReference type="ARBA" id="ARBA00023136"/>
    </source>
</evidence>
<gene>
    <name evidence="16" type="ORF">FGF67_06010</name>
</gene>
<dbReference type="OrthoDB" id="9768177at2"/>
<organism evidence="16 17">
    <name type="scientific">Allotamlana fucoidanivorans</name>
    <dbReference type="NCBI Taxonomy" id="2583814"/>
    <lineage>
        <taxon>Bacteria</taxon>
        <taxon>Pseudomonadati</taxon>
        <taxon>Bacteroidota</taxon>
        <taxon>Flavobacteriia</taxon>
        <taxon>Flavobacteriales</taxon>
        <taxon>Flavobacteriaceae</taxon>
        <taxon>Allotamlana</taxon>
    </lineage>
</organism>
<dbReference type="GO" id="GO:0006826">
    <property type="term" value="P:iron ion transport"/>
    <property type="evidence" value="ECO:0007669"/>
    <property type="project" value="UniProtKB-KW"/>
</dbReference>
<keyword evidence="8 12" id="KW-0798">TonB box</keyword>
<dbReference type="Pfam" id="PF00593">
    <property type="entry name" value="TonB_dep_Rec_b-barrel"/>
    <property type="match status" value="1"/>
</dbReference>
<dbReference type="Gene3D" id="2.40.170.20">
    <property type="entry name" value="TonB-dependent receptor, beta-barrel domain"/>
    <property type="match status" value="1"/>
</dbReference>
<dbReference type="InterPro" id="IPR008969">
    <property type="entry name" value="CarboxyPept-like_regulatory"/>
</dbReference>
<evidence type="ECO:0000259" key="14">
    <source>
        <dbReference type="Pfam" id="PF00593"/>
    </source>
</evidence>
<dbReference type="InterPro" id="IPR012910">
    <property type="entry name" value="Plug_dom"/>
</dbReference>
<name>A0A5C4SP56_9FLAO</name>